<dbReference type="Pfam" id="PF12157">
    <property type="entry name" value="DUF3591"/>
    <property type="match status" value="1"/>
</dbReference>
<dbReference type="GO" id="GO:0004402">
    <property type="term" value="F:histone acetyltransferase activity"/>
    <property type="evidence" value="ECO:0007669"/>
    <property type="project" value="InterPro"/>
</dbReference>
<keyword evidence="2" id="KW-0539">Nucleus</keyword>
<dbReference type="Proteomes" id="UP000507222">
    <property type="component" value="Unassembled WGS sequence"/>
</dbReference>
<comment type="subcellular location">
    <subcellularLocation>
        <location evidence="1">Nucleus</location>
    </subcellularLocation>
</comment>
<dbReference type="GO" id="GO:0017025">
    <property type="term" value="F:TBP-class protein binding"/>
    <property type="evidence" value="ECO:0007669"/>
    <property type="project" value="InterPro"/>
</dbReference>
<organism evidence="4 5">
    <name type="scientific">Prunus armeniaca</name>
    <name type="common">Apricot</name>
    <name type="synonym">Armeniaca vulgaris</name>
    <dbReference type="NCBI Taxonomy" id="36596"/>
    <lineage>
        <taxon>Eukaryota</taxon>
        <taxon>Viridiplantae</taxon>
        <taxon>Streptophyta</taxon>
        <taxon>Embryophyta</taxon>
        <taxon>Tracheophyta</taxon>
        <taxon>Spermatophyta</taxon>
        <taxon>Magnoliopsida</taxon>
        <taxon>eudicotyledons</taxon>
        <taxon>Gunneridae</taxon>
        <taxon>Pentapetalae</taxon>
        <taxon>rosids</taxon>
        <taxon>fabids</taxon>
        <taxon>Rosales</taxon>
        <taxon>Rosaceae</taxon>
        <taxon>Amygdaloideae</taxon>
        <taxon>Amygdaleae</taxon>
        <taxon>Prunus</taxon>
    </lineage>
</organism>
<evidence type="ECO:0000259" key="3">
    <source>
        <dbReference type="Pfam" id="PF12157"/>
    </source>
</evidence>
<evidence type="ECO:0000256" key="1">
    <source>
        <dbReference type="ARBA" id="ARBA00004123"/>
    </source>
</evidence>
<dbReference type="EMBL" id="CAEKDK010000001">
    <property type="protein sequence ID" value="CAB4267585.1"/>
    <property type="molecule type" value="Genomic_DNA"/>
</dbReference>
<feature type="domain" description="Transcription initiation factor TFIID subunit 1 histone acetyltransferase" evidence="3">
    <location>
        <begin position="1"/>
        <end position="215"/>
    </location>
</feature>
<dbReference type="AlphaFoldDB" id="A0A6J5TX44"/>
<reference evidence="4 5" key="1">
    <citation type="submission" date="2020-05" db="EMBL/GenBank/DDBJ databases">
        <authorList>
            <person name="Campoy J."/>
            <person name="Schneeberger K."/>
            <person name="Spophaly S."/>
        </authorList>
    </citation>
    <scope>NUCLEOTIDE SEQUENCE [LARGE SCALE GENOMIC DNA]</scope>
    <source>
        <strain evidence="4">PruArmRojPasFocal</strain>
    </source>
</reference>
<dbReference type="InterPro" id="IPR022591">
    <property type="entry name" value="TAF1_HAT_dom"/>
</dbReference>
<dbReference type="PANTHER" id="PTHR13900:SF0">
    <property type="entry name" value="TRANSCRIPTION INITIATION FACTOR TFIID SUBUNIT 1"/>
    <property type="match status" value="1"/>
</dbReference>
<gene>
    <name evidence="4" type="ORF">CURHAP_LOCUS10348</name>
</gene>
<proteinExistence type="predicted"/>
<evidence type="ECO:0000313" key="5">
    <source>
        <dbReference type="Proteomes" id="UP000507222"/>
    </source>
</evidence>
<dbReference type="PANTHER" id="PTHR13900">
    <property type="entry name" value="TRANSCRIPTION INITIATION FACTOR TFIID"/>
    <property type="match status" value="1"/>
</dbReference>
<sequence>MEVMSPGTKNLQTYMINRLLVYMCREFRAAEKRHFLPCIRADELPSQFPYLSEAFLRKKLKEHANLQALSFCSRGSNGQWMWVKKRNFRIFSEDELRNMVKPEEVCAYESMQAGLYRLKHLGITETHPSAISSAMSRLPDDAITLAAASHIERELQITPWNLSSNFVACTQGKENIERLEISGVGDPSGRGLGFSYVRAAPKASMSSAVVKKKSAATRGGSTVTGTDADLRRLSMEAAREVH</sequence>
<evidence type="ECO:0000313" key="4">
    <source>
        <dbReference type="EMBL" id="CAB4267585.1"/>
    </source>
</evidence>
<dbReference type="InterPro" id="IPR040240">
    <property type="entry name" value="TAF1"/>
</dbReference>
<dbReference type="GO" id="GO:0051123">
    <property type="term" value="P:RNA polymerase II preinitiation complex assembly"/>
    <property type="evidence" value="ECO:0007669"/>
    <property type="project" value="TreeGrafter"/>
</dbReference>
<dbReference type="GO" id="GO:0016251">
    <property type="term" value="F:RNA polymerase II general transcription initiation factor activity"/>
    <property type="evidence" value="ECO:0007669"/>
    <property type="project" value="InterPro"/>
</dbReference>
<protein>
    <recommendedName>
        <fullName evidence="3">Transcription initiation factor TFIID subunit 1 histone acetyltransferase domain-containing protein</fullName>
    </recommendedName>
</protein>
<name>A0A6J5TX44_PRUAR</name>
<dbReference type="GO" id="GO:0005669">
    <property type="term" value="C:transcription factor TFIID complex"/>
    <property type="evidence" value="ECO:0007669"/>
    <property type="project" value="InterPro"/>
</dbReference>
<accession>A0A6J5TX44</accession>
<evidence type="ECO:0000256" key="2">
    <source>
        <dbReference type="ARBA" id="ARBA00023242"/>
    </source>
</evidence>